<feature type="compositionally biased region" description="Pro residues" evidence="1">
    <location>
        <begin position="12"/>
        <end position="23"/>
    </location>
</feature>
<feature type="region of interest" description="Disordered" evidence="1">
    <location>
        <begin position="64"/>
        <end position="93"/>
    </location>
</feature>
<reference evidence="2" key="2">
    <citation type="submission" date="2025-05" db="UniProtKB">
        <authorList>
            <consortium name="Ensembl"/>
        </authorList>
    </citation>
    <scope>IDENTIFICATION</scope>
</reference>
<dbReference type="Ensembl" id="ENSSSUT00005027387.1">
    <property type="protein sequence ID" value="ENSSSUP00005023912.1"/>
    <property type="gene ID" value="ENSSSUG00005015556.1"/>
</dbReference>
<sequence>MSFQHRQCKQPCQPPAMSPPKCPEPGSALKHLAPCLLPQCPWSRLPPECPELWLLPAYTTEAPEGVTHQQCPPPKGPPTQRPLQPCKEQCPAV</sequence>
<dbReference type="PRINTS" id="PR00021">
    <property type="entry name" value="PRORICH"/>
</dbReference>
<evidence type="ECO:0000256" key="1">
    <source>
        <dbReference type="SAM" id="MobiDB-lite"/>
    </source>
</evidence>
<dbReference type="AlphaFoldDB" id="A0A673TW00"/>
<name>A0A673TW00_SURSU</name>
<protein>
    <submittedName>
        <fullName evidence="2">Uncharacterized protein</fullName>
    </submittedName>
</protein>
<keyword evidence="3" id="KW-1185">Reference proteome</keyword>
<accession>A0A673TW00</accession>
<proteinExistence type="predicted"/>
<feature type="region of interest" description="Disordered" evidence="1">
    <location>
        <begin position="1"/>
        <end position="23"/>
    </location>
</feature>
<evidence type="ECO:0000313" key="3">
    <source>
        <dbReference type="Proteomes" id="UP000472268"/>
    </source>
</evidence>
<evidence type="ECO:0000313" key="2">
    <source>
        <dbReference type="Ensembl" id="ENSSSUP00005013184.1"/>
    </source>
</evidence>
<dbReference type="Ensembl" id="ENSSSUT00005015060.1">
    <property type="protein sequence ID" value="ENSSSUP00005013184.1"/>
    <property type="gene ID" value="ENSSSUG00005008443.1"/>
</dbReference>
<organism evidence="2 3">
    <name type="scientific">Suricata suricatta</name>
    <name type="common">Meerkat</name>
    <dbReference type="NCBI Taxonomy" id="37032"/>
    <lineage>
        <taxon>Eukaryota</taxon>
        <taxon>Metazoa</taxon>
        <taxon>Chordata</taxon>
        <taxon>Craniata</taxon>
        <taxon>Vertebrata</taxon>
        <taxon>Euteleostomi</taxon>
        <taxon>Mammalia</taxon>
        <taxon>Eutheria</taxon>
        <taxon>Laurasiatheria</taxon>
        <taxon>Carnivora</taxon>
        <taxon>Feliformia</taxon>
        <taxon>Herpestidae</taxon>
        <taxon>Suricata</taxon>
    </lineage>
</organism>
<reference evidence="2 3" key="1">
    <citation type="submission" date="2019-05" db="EMBL/GenBank/DDBJ databases">
        <title>A Chromosome-scale Meerkat (S. suricatta) Genome Assembly.</title>
        <authorList>
            <person name="Dudchenko O."/>
            <person name="Lieberman Aiden E."/>
            <person name="Tung J."/>
            <person name="Barreiro L.B."/>
            <person name="Clutton-Brock T.H."/>
        </authorList>
    </citation>
    <scope>NUCLEOTIDE SEQUENCE [LARGE SCALE GENOMIC DNA]</scope>
</reference>
<feature type="compositionally biased region" description="Pro residues" evidence="1">
    <location>
        <begin position="71"/>
        <end position="80"/>
    </location>
</feature>
<dbReference type="Proteomes" id="UP000472268">
    <property type="component" value="Chromosome 8"/>
</dbReference>